<dbReference type="Proteomes" id="UP000190744">
    <property type="component" value="Unassembled WGS sequence"/>
</dbReference>
<evidence type="ECO:0000256" key="4">
    <source>
        <dbReference type="ARBA" id="ARBA00022827"/>
    </source>
</evidence>
<organism evidence="11 12">
    <name type="scientific">Penicillium brasilianum</name>
    <dbReference type="NCBI Taxonomy" id="104259"/>
    <lineage>
        <taxon>Eukaryota</taxon>
        <taxon>Fungi</taxon>
        <taxon>Dikarya</taxon>
        <taxon>Ascomycota</taxon>
        <taxon>Pezizomycotina</taxon>
        <taxon>Eurotiomycetes</taxon>
        <taxon>Eurotiomycetidae</taxon>
        <taxon>Eurotiales</taxon>
        <taxon>Aspergillaceae</taxon>
        <taxon>Penicillium</taxon>
    </lineage>
</organism>
<protein>
    <recommendedName>
        <fullName evidence="10">FAD-binding domain-containing protein</fullName>
    </recommendedName>
</protein>
<accession>A0A1S9RMP7</accession>
<dbReference type="SUPFAM" id="SSF48264">
    <property type="entry name" value="Cytochrome P450"/>
    <property type="match status" value="1"/>
</dbReference>
<keyword evidence="9" id="KW-0472">Membrane</keyword>
<evidence type="ECO:0000256" key="1">
    <source>
        <dbReference type="ARBA" id="ARBA00010617"/>
    </source>
</evidence>
<feature type="domain" description="FAD-binding" evidence="10">
    <location>
        <begin position="547"/>
        <end position="887"/>
    </location>
</feature>
<keyword evidence="7" id="KW-0349">Heme</keyword>
<keyword evidence="6 7" id="KW-0408">Iron</keyword>
<dbReference type="AlphaFoldDB" id="A0A1S9RMP7"/>
<feature type="region of interest" description="Disordered" evidence="8">
    <location>
        <begin position="886"/>
        <end position="906"/>
    </location>
</feature>
<keyword evidence="4" id="KW-0274">FAD</keyword>
<dbReference type="InterPro" id="IPR036396">
    <property type="entry name" value="Cyt_P450_sf"/>
</dbReference>
<proteinExistence type="inferred from homology"/>
<name>A0A1S9RMP7_PENBI</name>
<keyword evidence="5" id="KW-0560">Oxidoreductase</keyword>
<evidence type="ECO:0000259" key="10">
    <source>
        <dbReference type="Pfam" id="PF01494"/>
    </source>
</evidence>
<evidence type="ECO:0000256" key="9">
    <source>
        <dbReference type="SAM" id="Phobius"/>
    </source>
</evidence>
<evidence type="ECO:0000256" key="5">
    <source>
        <dbReference type="ARBA" id="ARBA00023002"/>
    </source>
</evidence>
<sequence length="959" mass="107932">MIVEKLEELFALVSAQHLLSHAGPSRLNMATLLPLILIASVLAIMIDYGYMLYLHFKMPPGPLPLPIIGNTHLLPDSKPWIYFEQLSKQYQSPIITFWTGRRPTLWICDAWTANELLDKRAAIYASRPRMVVFSELGAGQSNLVNMYYGDRWRLHRKLTHMGVGLQQVRNYRGFQNDESKVVAFDLLREPTKYVSHFERYAISVVSIIGFGRRVAKYTDPIITEVIAVMQRAAELNVPGKSFPMLMESFPFLAKFPNWMAPWKQGLGKGQGRGRPFFYALAEEAAQNPNTDTCYAKKLFEEGPKHDLSRMEISSLSGNLFGAGSDTSSSTLVTFVLACCAFPDALPQAWEELDRVVGPHRSPTFEDEPNLPYVKAFVKEVLRWRSVAIIGGQPHAPIKDDYYKGWFIPRGTWVQGNVWAIHHHEREFPEPDRFNPDRYLKDSPDHRPFPGEKGYMTFGWGRRVCSGQGLAEQGTFITIARLLWGFRIEKALDEKGNEIPVDIFDFTNGLNMRPNPFDCRITPRSPEIRTTIDREGRRALQDLSRFDGIGGMAAALTLGLRGHRVVILEAAPKLMEVGAGIQVSPNMLRMFERWGVSDLIHAQDVALEHIHVRRWEDGSLLATMPVNKTFGQQTVIHRADLHNALIEKALALPNVELRVNSLVTGVEFSPASVTLANGSIVRGDIVIGADGIKSIIRGQLLEDPSLKAIATGDAAYRIMLPRSVMETDPELKALIDEPQATRWLGPGRHIIAYPVRDHQMYNVVLLHPDRQEVEESWTTKGSKQAMVDNYAGWEPRIRKLIDLVDDDEVLEWKLCLHRPLKTWIRGSVALIGDACHPMLPYVGQGAAQAVEDAAALGVLLSTISSRHDIPRALQVYEQSRKLRAETVQQSGSDNRITLHLPDGPDQVARDEQFRASTTGSNPDKWSDRETQRILWGWDAEKVALEAWIEASTEGKFNASL</sequence>
<keyword evidence="2" id="KW-0285">Flavoprotein</keyword>
<dbReference type="GO" id="GO:0043386">
    <property type="term" value="P:mycotoxin biosynthetic process"/>
    <property type="evidence" value="ECO:0007669"/>
    <property type="project" value="UniProtKB-ARBA"/>
</dbReference>
<dbReference type="PRINTS" id="PR00463">
    <property type="entry name" value="EP450I"/>
</dbReference>
<keyword evidence="9" id="KW-1133">Transmembrane helix</keyword>
<feature type="binding site" description="axial binding residue" evidence="7">
    <location>
        <position position="464"/>
    </location>
    <ligand>
        <name>heme</name>
        <dbReference type="ChEBI" id="CHEBI:30413"/>
    </ligand>
    <ligandPart>
        <name>Fe</name>
        <dbReference type="ChEBI" id="CHEBI:18248"/>
    </ligandPart>
</feature>
<evidence type="ECO:0000256" key="6">
    <source>
        <dbReference type="ARBA" id="ARBA00023004"/>
    </source>
</evidence>
<dbReference type="InterPro" id="IPR002938">
    <property type="entry name" value="FAD-bd"/>
</dbReference>
<feature type="transmembrane region" description="Helical" evidence="9">
    <location>
        <begin position="32"/>
        <end position="53"/>
    </location>
</feature>
<evidence type="ECO:0000256" key="3">
    <source>
        <dbReference type="ARBA" id="ARBA00022723"/>
    </source>
</evidence>
<dbReference type="SUPFAM" id="SSF51905">
    <property type="entry name" value="FAD/NAD(P)-binding domain"/>
    <property type="match status" value="1"/>
</dbReference>
<dbReference type="PRINTS" id="PR00385">
    <property type="entry name" value="P450"/>
</dbReference>
<dbReference type="SUPFAM" id="SSF54373">
    <property type="entry name" value="FAD-linked reductases, C-terminal domain"/>
    <property type="match status" value="1"/>
</dbReference>
<dbReference type="EMBL" id="LJBN01000136">
    <property type="protein sequence ID" value="OOQ86636.1"/>
    <property type="molecule type" value="Genomic_DNA"/>
</dbReference>
<dbReference type="PANTHER" id="PTHR46300:SF4">
    <property type="entry name" value="CYTOCHROME P450 98A3"/>
    <property type="match status" value="1"/>
</dbReference>
<dbReference type="GO" id="GO:0005506">
    <property type="term" value="F:iron ion binding"/>
    <property type="evidence" value="ECO:0007669"/>
    <property type="project" value="InterPro"/>
</dbReference>
<evidence type="ECO:0000256" key="8">
    <source>
        <dbReference type="SAM" id="MobiDB-lite"/>
    </source>
</evidence>
<evidence type="ECO:0000256" key="2">
    <source>
        <dbReference type="ARBA" id="ARBA00022630"/>
    </source>
</evidence>
<dbReference type="GO" id="GO:0004497">
    <property type="term" value="F:monooxygenase activity"/>
    <property type="evidence" value="ECO:0007669"/>
    <property type="project" value="InterPro"/>
</dbReference>
<comment type="cofactor">
    <cofactor evidence="7">
        <name>heme</name>
        <dbReference type="ChEBI" id="CHEBI:30413"/>
    </cofactor>
</comment>
<evidence type="ECO:0000256" key="7">
    <source>
        <dbReference type="PIRSR" id="PIRSR602401-1"/>
    </source>
</evidence>
<dbReference type="InterPro" id="IPR036188">
    <property type="entry name" value="FAD/NAD-bd_sf"/>
</dbReference>
<dbReference type="GO" id="GO:0020037">
    <property type="term" value="F:heme binding"/>
    <property type="evidence" value="ECO:0007669"/>
    <property type="project" value="InterPro"/>
</dbReference>
<dbReference type="InterPro" id="IPR001128">
    <property type="entry name" value="Cyt_P450"/>
</dbReference>
<comment type="similarity">
    <text evidence="1">Belongs to the cytochrome P450 family.</text>
</comment>
<dbReference type="GO" id="GO:0071949">
    <property type="term" value="F:FAD binding"/>
    <property type="evidence" value="ECO:0007669"/>
    <property type="project" value="InterPro"/>
</dbReference>
<dbReference type="CDD" id="cd11065">
    <property type="entry name" value="CYP64-like"/>
    <property type="match status" value="1"/>
</dbReference>
<dbReference type="InterPro" id="IPR050364">
    <property type="entry name" value="Cytochrome_P450_fung"/>
</dbReference>
<reference evidence="12" key="1">
    <citation type="submission" date="2015-09" db="EMBL/GenBank/DDBJ databases">
        <authorList>
            <person name="Fill T.P."/>
            <person name="Baretta J.F."/>
            <person name="de Almeida L.G."/>
            <person name="Rocha M."/>
            <person name="de Souza D.H."/>
            <person name="Malavazi I."/>
            <person name="Cerdeira L.T."/>
            <person name="Hong H."/>
            <person name="Samborskyy M."/>
            <person name="de Vasconcelos A.T."/>
            <person name="Leadlay P."/>
            <person name="Rodrigues-Filho E."/>
        </authorList>
    </citation>
    <scope>NUCLEOTIDE SEQUENCE [LARGE SCALE GENOMIC DNA]</scope>
    <source>
        <strain evidence="12">LaBioMMi 136</strain>
    </source>
</reference>
<dbReference type="Gene3D" id="1.10.630.10">
    <property type="entry name" value="Cytochrome P450"/>
    <property type="match status" value="1"/>
</dbReference>
<dbReference type="GO" id="GO:0016705">
    <property type="term" value="F:oxidoreductase activity, acting on paired donors, with incorporation or reduction of molecular oxygen"/>
    <property type="evidence" value="ECO:0007669"/>
    <property type="project" value="InterPro"/>
</dbReference>
<dbReference type="Pfam" id="PF00067">
    <property type="entry name" value="p450"/>
    <property type="match status" value="1"/>
</dbReference>
<dbReference type="Gene3D" id="3.50.50.60">
    <property type="entry name" value="FAD/NAD(P)-binding domain"/>
    <property type="match status" value="1"/>
</dbReference>
<keyword evidence="3 7" id="KW-0479">Metal-binding</keyword>
<keyword evidence="9" id="KW-0812">Transmembrane</keyword>
<evidence type="ECO:0000313" key="11">
    <source>
        <dbReference type="EMBL" id="OOQ86636.1"/>
    </source>
</evidence>
<evidence type="ECO:0000313" key="12">
    <source>
        <dbReference type="Proteomes" id="UP000190744"/>
    </source>
</evidence>
<dbReference type="InterPro" id="IPR002401">
    <property type="entry name" value="Cyt_P450_E_grp-I"/>
</dbReference>
<dbReference type="FunFam" id="3.50.50.60:FF:000115">
    <property type="entry name" value="Salicylate hydroxylase, putative"/>
    <property type="match status" value="1"/>
</dbReference>
<dbReference type="Pfam" id="PF01494">
    <property type="entry name" value="FAD_binding_3"/>
    <property type="match status" value="1"/>
</dbReference>
<dbReference type="PANTHER" id="PTHR46300">
    <property type="entry name" value="P450, PUTATIVE (EUROFUNG)-RELATED-RELATED"/>
    <property type="match status" value="1"/>
</dbReference>
<comment type="caution">
    <text evidence="11">The sequence shown here is derived from an EMBL/GenBank/DDBJ whole genome shotgun (WGS) entry which is preliminary data.</text>
</comment>
<gene>
    <name evidence="11" type="ORF">PEBR_20580</name>
</gene>